<evidence type="ECO:0000313" key="1">
    <source>
        <dbReference type="EMBL" id="OTX54707.1"/>
    </source>
</evidence>
<dbReference type="Proteomes" id="UP000194733">
    <property type="component" value="Unassembled WGS sequence"/>
</dbReference>
<dbReference type="EMBL" id="NFCY01000010">
    <property type="protein sequence ID" value="OTX54777.1"/>
    <property type="molecule type" value="Genomic_DNA"/>
</dbReference>
<proteinExistence type="predicted"/>
<comment type="caution">
    <text evidence="1">The sequence shown here is derived from an EMBL/GenBank/DDBJ whole genome shotgun (WGS) entry which is preliminary data.</text>
</comment>
<accession>A0A9Q5SJR7</accession>
<reference evidence="1 3" key="1">
    <citation type="submission" date="2016-10" db="EMBL/GenBank/DDBJ databases">
        <title>Comparative genomics of Bacillus thuringiensis reveals a path to pathogens against multiple invertebrate hosts.</title>
        <authorList>
            <person name="Zheng J."/>
            <person name="Gao Q."/>
            <person name="Liu H."/>
            <person name="Peng D."/>
            <person name="Ruan L."/>
            <person name="Sun M."/>
        </authorList>
    </citation>
    <scope>NUCLEOTIDE SEQUENCE [LARGE SCALE GENOMIC DNA]</scope>
    <source>
        <strain evidence="1">BGSC 4BB1</strain>
    </source>
</reference>
<dbReference type="AlphaFoldDB" id="A0A9Q5SJR7"/>
<sequence>MKKLDRFTKPYFETRGDKEHGVYEVIRYKNDESILFEEKFDSLKKARMFIYQYALNNPEWINVNGDISEFNFKDGRDEQDNKWHDNVSEKVYKKKYKDFKDWKK</sequence>
<evidence type="ECO:0000313" key="2">
    <source>
        <dbReference type="EMBL" id="OTX54777.1"/>
    </source>
</evidence>
<name>A0A9Q5SJR7_BACTU</name>
<organism evidence="1 3">
    <name type="scientific">Bacillus thuringiensis serovar sooncheon</name>
    <dbReference type="NCBI Taxonomy" id="180891"/>
    <lineage>
        <taxon>Bacteria</taxon>
        <taxon>Bacillati</taxon>
        <taxon>Bacillota</taxon>
        <taxon>Bacilli</taxon>
        <taxon>Bacillales</taxon>
        <taxon>Bacillaceae</taxon>
        <taxon>Bacillus</taxon>
        <taxon>Bacillus cereus group</taxon>
    </lineage>
</organism>
<gene>
    <name evidence="1" type="ORF">BK724_03780</name>
    <name evidence="2" type="ORF">BK724_04195</name>
</gene>
<dbReference type="RefSeq" id="WP_087955504.1">
    <property type="nucleotide sequence ID" value="NZ_NFCY01000010.1"/>
</dbReference>
<protein>
    <submittedName>
        <fullName evidence="1">Uncharacterized protein</fullName>
    </submittedName>
</protein>
<evidence type="ECO:0000313" key="3">
    <source>
        <dbReference type="Proteomes" id="UP000194733"/>
    </source>
</evidence>
<dbReference type="EMBL" id="NFCY01000010">
    <property type="protein sequence ID" value="OTX54707.1"/>
    <property type="molecule type" value="Genomic_DNA"/>
</dbReference>